<evidence type="ECO:0000256" key="2">
    <source>
        <dbReference type="ARBA" id="ARBA00022723"/>
    </source>
</evidence>
<gene>
    <name evidence="6" type="ORF">E5Q11_10660</name>
</gene>
<organism evidence="6 7">
    <name type="scientific">Marinobacter confluentis</name>
    <dbReference type="NCBI Taxonomy" id="1697557"/>
    <lineage>
        <taxon>Bacteria</taxon>
        <taxon>Pseudomonadati</taxon>
        <taxon>Pseudomonadota</taxon>
        <taxon>Gammaproteobacteria</taxon>
        <taxon>Pseudomonadales</taxon>
        <taxon>Marinobacteraceae</taxon>
        <taxon>Marinobacter</taxon>
    </lineage>
</organism>
<keyword evidence="3" id="KW-0862">Zinc</keyword>
<feature type="domain" description="CENP-V/GFA" evidence="5">
    <location>
        <begin position="1"/>
        <end position="118"/>
    </location>
</feature>
<keyword evidence="7" id="KW-1185">Reference proteome</keyword>
<proteinExistence type="inferred from homology"/>
<evidence type="ECO:0000256" key="3">
    <source>
        <dbReference type="ARBA" id="ARBA00022833"/>
    </source>
</evidence>
<dbReference type="GO" id="GO:0046872">
    <property type="term" value="F:metal ion binding"/>
    <property type="evidence" value="ECO:0007669"/>
    <property type="project" value="UniProtKB-KW"/>
</dbReference>
<keyword evidence="4" id="KW-0456">Lyase</keyword>
<dbReference type="GO" id="GO:0016846">
    <property type="term" value="F:carbon-sulfur lyase activity"/>
    <property type="evidence" value="ECO:0007669"/>
    <property type="project" value="InterPro"/>
</dbReference>
<evidence type="ECO:0000313" key="6">
    <source>
        <dbReference type="EMBL" id="TGN39113.1"/>
    </source>
</evidence>
<dbReference type="InterPro" id="IPR011057">
    <property type="entry name" value="Mss4-like_sf"/>
</dbReference>
<evidence type="ECO:0000313" key="7">
    <source>
        <dbReference type="Proteomes" id="UP000298325"/>
    </source>
</evidence>
<name>A0A4Z1BZS7_9GAMM</name>
<dbReference type="EMBL" id="SRPF01000003">
    <property type="protein sequence ID" value="TGN39113.1"/>
    <property type="molecule type" value="Genomic_DNA"/>
</dbReference>
<dbReference type="PANTHER" id="PTHR33337">
    <property type="entry name" value="GFA DOMAIN-CONTAINING PROTEIN"/>
    <property type="match status" value="1"/>
</dbReference>
<accession>A0A4Z1BZS7</accession>
<dbReference type="SUPFAM" id="SSF51316">
    <property type="entry name" value="Mss4-like"/>
    <property type="match status" value="1"/>
</dbReference>
<comment type="caution">
    <text evidence="6">The sequence shown here is derived from an EMBL/GenBank/DDBJ whole genome shotgun (WGS) entry which is preliminary data.</text>
</comment>
<sequence length="142" mass="15850">MKGSCLCGDVRFEVSLERLGMFQCHCQLCRKQAGTASSCGAIVETCDFHWLSGESRIGKWEKESGFSSHFCKRCGSSVPNQFRDSGLYWIPVGLLDDSTMVTVANLFVDEKVSWSNVDSSVNPHQTKPRVDSLIRSVLKENH</sequence>
<comment type="similarity">
    <text evidence="1">Belongs to the Gfa family.</text>
</comment>
<protein>
    <submittedName>
        <fullName evidence="6">GFA family protein</fullName>
    </submittedName>
</protein>
<reference evidence="6 7" key="1">
    <citation type="submission" date="2019-04" db="EMBL/GenBank/DDBJ databases">
        <authorList>
            <person name="Park S."/>
            <person name="Yoon J.-H."/>
        </authorList>
    </citation>
    <scope>NUCLEOTIDE SEQUENCE [LARGE SCALE GENOMIC DNA]</scope>
    <source>
        <strain evidence="6 7">HJM-18</strain>
    </source>
</reference>
<dbReference type="Gene3D" id="3.90.1590.10">
    <property type="entry name" value="glutathione-dependent formaldehyde- activating enzyme (gfa)"/>
    <property type="match status" value="1"/>
</dbReference>
<dbReference type="Proteomes" id="UP000298325">
    <property type="component" value="Unassembled WGS sequence"/>
</dbReference>
<evidence type="ECO:0000256" key="4">
    <source>
        <dbReference type="ARBA" id="ARBA00023239"/>
    </source>
</evidence>
<dbReference type="AlphaFoldDB" id="A0A4Z1BZS7"/>
<evidence type="ECO:0000256" key="1">
    <source>
        <dbReference type="ARBA" id="ARBA00005495"/>
    </source>
</evidence>
<dbReference type="PANTHER" id="PTHR33337:SF40">
    <property type="entry name" value="CENP-V_GFA DOMAIN-CONTAINING PROTEIN-RELATED"/>
    <property type="match status" value="1"/>
</dbReference>
<dbReference type="InterPro" id="IPR006913">
    <property type="entry name" value="CENP-V/GFA"/>
</dbReference>
<dbReference type="Pfam" id="PF04828">
    <property type="entry name" value="GFA"/>
    <property type="match status" value="1"/>
</dbReference>
<dbReference type="PROSITE" id="PS51891">
    <property type="entry name" value="CENP_V_GFA"/>
    <property type="match status" value="1"/>
</dbReference>
<dbReference type="OrthoDB" id="4188830at2"/>
<dbReference type="RefSeq" id="WP_135803422.1">
    <property type="nucleotide sequence ID" value="NZ_SRPF01000003.1"/>
</dbReference>
<keyword evidence="2" id="KW-0479">Metal-binding</keyword>
<evidence type="ECO:0000259" key="5">
    <source>
        <dbReference type="PROSITE" id="PS51891"/>
    </source>
</evidence>